<evidence type="ECO:0000313" key="4">
    <source>
        <dbReference type="Proteomes" id="UP001140502"/>
    </source>
</evidence>
<evidence type="ECO:0000259" key="2">
    <source>
        <dbReference type="SMART" id="SM00382"/>
    </source>
</evidence>
<feature type="compositionally biased region" description="Acidic residues" evidence="1">
    <location>
        <begin position="605"/>
        <end position="615"/>
    </location>
</feature>
<gene>
    <name evidence="3" type="ORF">N0V84_009041</name>
</gene>
<dbReference type="InterPro" id="IPR054289">
    <property type="entry name" value="DUF7025"/>
</dbReference>
<evidence type="ECO:0000256" key="1">
    <source>
        <dbReference type="SAM" id="MobiDB-lite"/>
    </source>
</evidence>
<evidence type="ECO:0000313" key="3">
    <source>
        <dbReference type="EMBL" id="KAJ4314158.1"/>
    </source>
</evidence>
<dbReference type="InterPro" id="IPR003959">
    <property type="entry name" value="ATPase_AAA_core"/>
</dbReference>
<dbReference type="SMART" id="SM00382">
    <property type="entry name" value="AAA"/>
    <property type="match status" value="1"/>
</dbReference>
<feature type="domain" description="AAA+ ATPase" evidence="2">
    <location>
        <begin position="433"/>
        <end position="561"/>
    </location>
</feature>
<sequence length="682" mass="77609">MSHGDFHGTHQGLHDNLDREDSPSHKLIYHDNQDKIQAPEKKNIKNPNFGADLTVVTLYRSNLPGGVPQWANNPPKQISEGPVDASDRAAIKLFKIKDIEKVRANGEHPPKVCRLQVQNLGLVSALAPIVRKENVYLDPEDVATFDEPFQPLWFRHEEIVDLFSKKQNDPLEPFVKLFVTVLDELFRDLNAKTATLHWNGLTNFKTIWTLFPRGSSIYNYSINSEALGKVDSTQYGNDKLLIIYKTISFSGEDFYWKERNLVIPKFTGNKPIRELPGSPFKFRHDQDSITERLTARGKKALDLQGLTCHTYNGMAIHATVSVMPQNVNGRILIDVWGYHKYYLNVGQREKNDPAKEWVRDRPEDSSTDGQQQRLSAKDQAINKNYMLQKPEELAFITEFTSGFSLKNKQWFQSHSTNNDTSTTIQDVIVDKGQGLIVLLSGPPGTGKTLMAEAISDRLRRPLYCLTAEDLGAQTASLGASFKLVSEMAAAWNAIILLDDADVLVARRGHRDLYQNGLASAFLRELEYFRGIIFLTTNLPLHNIDPAFRSRVSMHLLFRPLEEEERKEVWRVFLNRLPQETRRTSEAAGTNTATNVDGTNENQGNIEEEDESDEQPLEDRDIAKLALWKLNGREIKIAIKTVHSWCRDKNYVMTLDRMERGIRVANPASEKRVIPDPNMNLYS</sequence>
<protein>
    <recommendedName>
        <fullName evidence="2">AAA+ ATPase domain-containing protein</fullName>
    </recommendedName>
</protein>
<dbReference type="Pfam" id="PF22942">
    <property type="entry name" value="DUF7025"/>
    <property type="match status" value="1"/>
</dbReference>
<feature type="region of interest" description="Disordered" evidence="1">
    <location>
        <begin position="580"/>
        <end position="616"/>
    </location>
</feature>
<feature type="compositionally biased region" description="Basic and acidic residues" evidence="1">
    <location>
        <begin position="352"/>
        <end position="364"/>
    </location>
</feature>
<keyword evidence="4" id="KW-1185">Reference proteome</keyword>
<feature type="region of interest" description="Disordered" evidence="1">
    <location>
        <begin position="352"/>
        <end position="377"/>
    </location>
</feature>
<dbReference type="PANTHER" id="PTHR46411:SF3">
    <property type="entry name" value="AAA+ ATPASE DOMAIN-CONTAINING PROTEIN"/>
    <property type="match status" value="1"/>
</dbReference>
<dbReference type="OrthoDB" id="10042665at2759"/>
<dbReference type="InterPro" id="IPR027417">
    <property type="entry name" value="P-loop_NTPase"/>
</dbReference>
<dbReference type="AlphaFoldDB" id="A0A9W8W759"/>
<reference evidence="3" key="1">
    <citation type="submission" date="2022-10" db="EMBL/GenBank/DDBJ databases">
        <title>Tapping the CABI collections for fungal endophytes: first genome assemblies for Collariella, Neodidymelliopsis, Ascochyta clinopodiicola, Didymella pomorum, Didymosphaeria variabile, Neocosmospora piperis and Neocucurbitaria cava.</title>
        <authorList>
            <person name="Hill R."/>
        </authorList>
    </citation>
    <scope>NUCLEOTIDE SEQUENCE</scope>
    <source>
        <strain evidence="3">IMI 366586</strain>
    </source>
</reference>
<feature type="compositionally biased region" description="Polar residues" evidence="1">
    <location>
        <begin position="586"/>
        <end position="604"/>
    </location>
</feature>
<dbReference type="SUPFAM" id="SSF52540">
    <property type="entry name" value="P-loop containing nucleoside triphosphate hydrolases"/>
    <property type="match status" value="1"/>
</dbReference>
<feature type="region of interest" description="Disordered" evidence="1">
    <location>
        <begin position="1"/>
        <end position="25"/>
    </location>
</feature>
<dbReference type="CDD" id="cd19481">
    <property type="entry name" value="RecA-like_protease"/>
    <property type="match status" value="1"/>
</dbReference>
<dbReference type="Gene3D" id="3.40.50.300">
    <property type="entry name" value="P-loop containing nucleotide triphosphate hydrolases"/>
    <property type="match status" value="1"/>
</dbReference>
<dbReference type="PANTHER" id="PTHR46411">
    <property type="entry name" value="FAMILY ATPASE, PUTATIVE-RELATED"/>
    <property type="match status" value="1"/>
</dbReference>
<dbReference type="GO" id="GO:0016887">
    <property type="term" value="F:ATP hydrolysis activity"/>
    <property type="evidence" value="ECO:0007669"/>
    <property type="project" value="InterPro"/>
</dbReference>
<name>A0A9W8W759_9HYPO</name>
<dbReference type="GO" id="GO:0005524">
    <property type="term" value="F:ATP binding"/>
    <property type="evidence" value="ECO:0007669"/>
    <property type="project" value="InterPro"/>
</dbReference>
<dbReference type="Proteomes" id="UP001140502">
    <property type="component" value="Unassembled WGS sequence"/>
</dbReference>
<accession>A0A9W8W759</accession>
<organism evidence="3 4">
    <name type="scientific">Fusarium piperis</name>
    <dbReference type="NCBI Taxonomy" id="1435070"/>
    <lineage>
        <taxon>Eukaryota</taxon>
        <taxon>Fungi</taxon>
        <taxon>Dikarya</taxon>
        <taxon>Ascomycota</taxon>
        <taxon>Pezizomycotina</taxon>
        <taxon>Sordariomycetes</taxon>
        <taxon>Hypocreomycetidae</taxon>
        <taxon>Hypocreales</taxon>
        <taxon>Nectriaceae</taxon>
        <taxon>Fusarium</taxon>
        <taxon>Fusarium solani species complex</taxon>
    </lineage>
</organism>
<proteinExistence type="predicted"/>
<dbReference type="InterPro" id="IPR003593">
    <property type="entry name" value="AAA+_ATPase"/>
</dbReference>
<dbReference type="EMBL" id="JAPEUR010000238">
    <property type="protein sequence ID" value="KAJ4314158.1"/>
    <property type="molecule type" value="Genomic_DNA"/>
</dbReference>
<dbReference type="Pfam" id="PF00004">
    <property type="entry name" value="AAA"/>
    <property type="match status" value="1"/>
</dbReference>
<comment type="caution">
    <text evidence="3">The sequence shown here is derived from an EMBL/GenBank/DDBJ whole genome shotgun (WGS) entry which is preliminary data.</text>
</comment>